<organism evidence="2 3">
    <name type="scientific">Alosa alosa</name>
    <name type="common">allis shad</name>
    <dbReference type="NCBI Taxonomy" id="278164"/>
    <lineage>
        <taxon>Eukaryota</taxon>
        <taxon>Metazoa</taxon>
        <taxon>Chordata</taxon>
        <taxon>Craniata</taxon>
        <taxon>Vertebrata</taxon>
        <taxon>Euteleostomi</taxon>
        <taxon>Actinopterygii</taxon>
        <taxon>Neopterygii</taxon>
        <taxon>Teleostei</taxon>
        <taxon>Clupei</taxon>
        <taxon>Clupeiformes</taxon>
        <taxon>Clupeoidei</taxon>
        <taxon>Clupeidae</taxon>
        <taxon>Alosa</taxon>
    </lineage>
</organism>
<feature type="signal peptide" evidence="1">
    <location>
        <begin position="1"/>
        <end position="22"/>
    </location>
</feature>
<dbReference type="Proteomes" id="UP000823561">
    <property type="component" value="Chromosome 13"/>
</dbReference>
<keyword evidence="3" id="KW-1185">Reference proteome</keyword>
<evidence type="ECO:0000313" key="2">
    <source>
        <dbReference type="EMBL" id="KAG5271504.1"/>
    </source>
</evidence>
<keyword evidence="1" id="KW-0732">Signal</keyword>
<evidence type="ECO:0000313" key="3">
    <source>
        <dbReference type="Proteomes" id="UP000823561"/>
    </source>
</evidence>
<feature type="chain" id="PRO_5043551801" evidence="1">
    <location>
        <begin position="23"/>
        <end position="201"/>
    </location>
</feature>
<sequence length="201" mass="23338">MAVNQLVLLVGVLLSLTGAASSLRTLNTVKELNDTGFGSPPPRHGYVLLLWYVQNCVDNNMVSLCNPKDGEYGFHYFRNKGKSGPLLPKLDKHDEYAYYSLGNLNSHHYKHAQDLPYEVRRYYDKHDPRSNMDRLLVKYFYNKNLIEEIYVSAHYESSQTYLIGPSLVSDLRHKRALHQPPSKQWHFTIVQSNNNRYDETM</sequence>
<dbReference type="PANTHER" id="PTHR38706:SF3">
    <property type="entry name" value="SI:CH211-198C19.1"/>
    <property type="match status" value="1"/>
</dbReference>
<evidence type="ECO:0000256" key="1">
    <source>
        <dbReference type="SAM" id="SignalP"/>
    </source>
</evidence>
<reference evidence="2" key="1">
    <citation type="submission" date="2020-10" db="EMBL/GenBank/DDBJ databases">
        <title>Chromosome-scale genome assembly of the Allis shad, Alosa alosa.</title>
        <authorList>
            <person name="Margot Z."/>
            <person name="Christophe K."/>
            <person name="Cabau C."/>
            <person name="Louis A."/>
            <person name="Berthelot C."/>
            <person name="Parey E."/>
            <person name="Roest Crollius H."/>
            <person name="Montfort J."/>
            <person name="Robinson-Rechavi M."/>
            <person name="Bucao C."/>
            <person name="Bouchez O."/>
            <person name="Gislard M."/>
            <person name="Lluch J."/>
            <person name="Milhes M."/>
            <person name="Lampietro C."/>
            <person name="Lopez Roques C."/>
            <person name="Donnadieu C."/>
            <person name="Braasch I."/>
            <person name="Desvignes T."/>
            <person name="Postlethwait J."/>
            <person name="Bobe J."/>
            <person name="Guiguen Y."/>
        </authorList>
    </citation>
    <scope>NUCLEOTIDE SEQUENCE</scope>
    <source>
        <strain evidence="2">M-15738</strain>
        <tissue evidence="2">Blood</tissue>
    </source>
</reference>
<gene>
    <name evidence="2" type="ORF">AALO_G00180630</name>
</gene>
<comment type="caution">
    <text evidence="2">The sequence shown here is derived from an EMBL/GenBank/DDBJ whole genome shotgun (WGS) entry which is preliminary data.</text>
</comment>
<dbReference type="EMBL" id="JADWDJ010000013">
    <property type="protein sequence ID" value="KAG5271504.1"/>
    <property type="molecule type" value="Genomic_DNA"/>
</dbReference>
<dbReference type="AlphaFoldDB" id="A0AAV6G8S2"/>
<dbReference type="PANTHER" id="PTHR38706">
    <property type="entry name" value="SI:CH211-198C19.1-RELATED"/>
    <property type="match status" value="1"/>
</dbReference>
<proteinExistence type="predicted"/>
<accession>A0AAV6G8S2</accession>
<protein>
    <submittedName>
        <fullName evidence="2">Uncharacterized protein</fullName>
    </submittedName>
</protein>
<name>A0AAV6G8S2_9TELE</name>